<name>A0ABN8LN60_9CNID</name>
<evidence type="ECO:0000313" key="1">
    <source>
        <dbReference type="EMBL" id="CAH3016974.1"/>
    </source>
</evidence>
<feature type="non-terminal residue" evidence="1">
    <location>
        <position position="1"/>
    </location>
</feature>
<comment type="caution">
    <text evidence="1">The sequence shown here is derived from an EMBL/GenBank/DDBJ whole genome shotgun (WGS) entry which is preliminary data.</text>
</comment>
<dbReference type="Proteomes" id="UP001159427">
    <property type="component" value="Unassembled WGS sequence"/>
</dbReference>
<proteinExistence type="predicted"/>
<accession>A0ABN8LN60</accession>
<dbReference type="EMBL" id="CALNXI010000052">
    <property type="protein sequence ID" value="CAH3016974.1"/>
    <property type="molecule type" value="Genomic_DNA"/>
</dbReference>
<evidence type="ECO:0000313" key="2">
    <source>
        <dbReference type="Proteomes" id="UP001159427"/>
    </source>
</evidence>
<sequence length="82" mass="9606">LKRSHKELYYDTVLKLSFLYGSSVWSSTNKVNLDKDPDSHIKKNRCALIHKKLKGNTANYMNEIELLVINSSLYMRNTRFVI</sequence>
<gene>
    <name evidence="1" type="ORF">PEVE_00034390</name>
</gene>
<protein>
    <submittedName>
        <fullName evidence="1">Uncharacterized protein</fullName>
    </submittedName>
</protein>
<organism evidence="1 2">
    <name type="scientific">Porites evermanni</name>
    <dbReference type="NCBI Taxonomy" id="104178"/>
    <lineage>
        <taxon>Eukaryota</taxon>
        <taxon>Metazoa</taxon>
        <taxon>Cnidaria</taxon>
        <taxon>Anthozoa</taxon>
        <taxon>Hexacorallia</taxon>
        <taxon>Scleractinia</taxon>
        <taxon>Fungiina</taxon>
        <taxon>Poritidae</taxon>
        <taxon>Porites</taxon>
    </lineage>
</organism>
<keyword evidence="2" id="KW-1185">Reference proteome</keyword>
<reference evidence="1 2" key="1">
    <citation type="submission" date="2022-05" db="EMBL/GenBank/DDBJ databases">
        <authorList>
            <consortium name="Genoscope - CEA"/>
            <person name="William W."/>
        </authorList>
    </citation>
    <scope>NUCLEOTIDE SEQUENCE [LARGE SCALE GENOMIC DNA]</scope>
</reference>